<gene>
    <name evidence="1" type="ORF">GCM10010985_36130</name>
</gene>
<dbReference type="EMBL" id="BMEG01000005">
    <property type="protein sequence ID" value="GGD78418.1"/>
    <property type="molecule type" value="Genomic_DNA"/>
</dbReference>
<sequence>MHPGGSASAHLAPPVHDATIAPARLISAPIADCGAVTALSSSAAERGIANAMVAAAISARIIDKNQEKTYIAATSQETRRQNRRP</sequence>
<evidence type="ECO:0000313" key="1">
    <source>
        <dbReference type="EMBL" id="GGD78418.1"/>
    </source>
</evidence>
<keyword evidence="2" id="KW-1185">Reference proteome</keyword>
<comment type="caution">
    <text evidence="1">The sequence shown here is derived from an EMBL/GenBank/DDBJ whole genome shotgun (WGS) entry which is preliminary data.</text>
</comment>
<proteinExistence type="predicted"/>
<organism evidence="1 2">
    <name type="scientific">Caballeronia grimmiae</name>
    <dbReference type="NCBI Taxonomy" id="1071679"/>
    <lineage>
        <taxon>Bacteria</taxon>
        <taxon>Pseudomonadati</taxon>
        <taxon>Pseudomonadota</taxon>
        <taxon>Betaproteobacteria</taxon>
        <taxon>Burkholderiales</taxon>
        <taxon>Burkholderiaceae</taxon>
        <taxon>Caballeronia</taxon>
    </lineage>
</organism>
<reference evidence="2" key="1">
    <citation type="journal article" date="2019" name="Int. J. Syst. Evol. Microbiol.">
        <title>The Global Catalogue of Microorganisms (GCM) 10K type strain sequencing project: providing services to taxonomists for standard genome sequencing and annotation.</title>
        <authorList>
            <consortium name="The Broad Institute Genomics Platform"/>
            <consortium name="The Broad Institute Genome Sequencing Center for Infectious Disease"/>
            <person name="Wu L."/>
            <person name="Ma J."/>
        </authorList>
    </citation>
    <scope>NUCLEOTIDE SEQUENCE [LARGE SCALE GENOMIC DNA]</scope>
    <source>
        <strain evidence="2">CGMCC 1.11013</strain>
    </source>
</reference>
<name>A0ABQ1RV14_9BURK</name>
<accession>A0ABQ1RV14</accession>
<protein>
    <submittedName>
        <fullName evidence="1">Uncharacterized protein</fullName>
    </submittedName>
</protein>
<evidence type="ECO:0000313" key="2">
    <source>
        <dbReference type="Proteomes" id="UP000597138"/>
    </source>
</evidence>
<dbReference type="Proteomes" id="UP000597138">
    <property type="component" value="Unassembled WGS sequence"/>
</dbReference>